<comment type="caution">
    <text evidence="2">The sequence shown here is derived from an EMBL/GenBank/DDBJ whole genome shotgun (WGS) entry which is preliminary data.</text>
</comment>
<dbReference type="Gene3D" id="3.20.20.10">
    <property type="entry name" value="Alanine racemase"/>
    <property type="match status" value="1"/>
</dbReference>
<protein>
    <submittedName>
        <fullName evidence="2">Uncharacterized protein</fullName>
    </submittedName>
</protein>
<dbReference type="PANTHER" id="PTHR10146">
    <property type="entry name" value="PROLINE SYNTHETASE CO-TRANSCRIBED BACTERIAL HOMOLOG PROTEIN"/>
    <property type="match status" value="1"/>
</dbReference>
<name>A0A9W7M8K7_HIBTR</name>
<keyword evidence="1" id="KW-0663">Pyridoxal phosphate</keyword>
<dbReference type="InterPro" id="IPR011078">
    <property type="entry name" value="PyrdxlP_homeostasis"/>
</dbReference>
<evidence type="ECO:0000313" key="3">
    <source>
        <dbReference type="Proteomes" id="UP001165190"/>
    </source>
</evidence>
<dbReference type="InterPro" id="IPR029066">
    <property type="entry name" value="PLP-binding_barrel"/>
</dbReference>
<organism evidence="2 3">
    <name type="scientific">Hibiscus trionum</name>
    <name type="common">Flower of an hour</name>
    <dbReference type="NCBI Taxonomy" id="183268"/>
    <lineage>
        <taxon>Eukaryota</taxon>
        <taxon>Viridiplantae</taxon>
        <taxon>Streptophyta</taxon>
        <taxon>Embryophyta</taxon>
        <taxon>Tracheophyta</taxon>
        <taxon>Spermatophyta</taxon>
        <taxon>Magnoliopsida</taxon>
        <taxon>eudicotyledons</taxon>
        <taxon>Gunneridae</taxon>
        <taxon>Pentapetalae</taxon>
        <taxon>rosids</taxon>
        <taxon>malvids</taxon>
        <taxon>Malvales</taxon>
        <taxon>Malvaceae</taxon>
        <taxon>Malvoideae</taxon>
        <taxon>Hibiscus</taxon>
    </lineage>
</organism>
<proteinExistence type="predicted"/>
<sequence length="94" mass="10443">MIAFDVVLAKSGIDPSGCVRLAEHVKLRCPHLKFSDLMTIGMSNYTSTPENFRTLSNCRAEVCKALRMEEDQCKLSTGMSGDFEQAVRNALRSN</sequence>
<reference evidence="2" key="1">
    <citation type="submission" date="2023-05" db="EMBL/GenBank/DDBJ databases">
        <title>Genome and transcriptome analyses reveal genes involved in the formation of fine ridges on petal epidermal cells in Hibiscus trionum.</title>
        <authorList>
            <person name="Koshimizu S."/>
            <person name="Masuda S."/>
            <person name="Ishii T."/>
            <person name="Shirasu K."/>
            <person name="Hoshino A."/>
            <person name="Arita M."/>
        </authorList>
    </citation>
    <scope>NUCLEOTIDE SEQUENCE</scope>
    <source>
        <strain evidence="2">Hamamatsu line</strain>
    </source>
</reference>
<accession>A0A9W7M8K7</accession>
<dbReference type="PANTHER" id="PTHR10146:SF14">
    <property type="entry name" value="PYRIDOXAL PHOSPHATE HOMEOSTASIS PROTEIN"/>
    <property type="match status" value="1"/>
</dbReference>
<keyword evidence="3" id="KW-1185">Reference proteome</keyword>
<evidence type="ECO:0000256" key="1">
    <source>
        <dbReference type="ARBA" id="ARBA00022898"/>
    </source>
</evidence>
<dbReference type="SUPFAM" id="SSF51419">
    <property type="entry name" value="PLP-binding barrel"/>
    <property type="match status" value="1"/>
</dbReference>
<evidence type="ECO:0000313" key="2">
    <source>
        <dbReference type="EMBL" id="GMI91416.1"/>
    </source>
</evidence>
<dbReference type="GO" id="GO:0030170">
    <property type="term" value="F:pyridoxal phosphate binding"/>
    <property type="evidence" value="ECO:0007669"/>
    <property type="project" value="InterPro"/>
</dbReference>
<dbReference type="OrthoDB" id="1725634at2759"/>
<dbReference type="Proteomes" id="UP001165190">
    <property type="component" value="Unassembled WGS sequence"/>
</dbReference>
<dbReference type="AlphaFoldDB" id="A0A9W7M8K7"/>
<gene>
    <name evidence="2" type="ORF">HRI_002810900</name>
</gene>
<dbReference type="EMBL" id="BSYR01000024">
    <property type="protein sequence ID" value="GMI91416.1"/>
    <property type="molecule type" value="Genomic_DNA"/>
</dbReference>